<dbReference type="InterPro" id="IPR002347">
    <property type="entry name" value="SDR_fam"/>
</dbReference>
<dbReference type="PRINTS" id="PR00081">
    <property type="entry name" value="GDHRDH"/>
</dbReference>
<protein>
    <submittedName>
        <fullName evidence="2">SDR family oxidoreductase</fullName>
    </submittedName>
</protein>
<evidence type="ECO:0000313" key="3">
    <source>
        <dbReference type="Proteomes" id="UP000509782"/>
    </source>
</evidence>
<dbReference type="Pfam" id="PF13561">
    <property type="entry name" value="adh_short_C2"/>
    <property type="match status" value="1"/>
</dbReference>
<dbReference type="InterPro" id="IPR036291">
    <property type="entry name" value="NAD(P)-bd_dom_sf"/>
</dbReference>
<dbReference type="PRINTS" id="PR00080">
    <property type="entry name" value="SDRFAMILY"/>
</dbReference>
<dbReference type="Proteomes" id="UP000509782">
    <property type="component" value="Chromosome"/>
</dbReference>
<proteinExistence type="inferred from homology"/>
<dbReference type="AlphaFoldDB" id="A0A6N0JHB4"/>
<dbReference type="EMBL" id="CP054569">
    <property type="protein sequence ID" value="QKQ46220.1"/>
    <property type="molecule type" value="Genomic_DNA"/>
</dbReference>
<gene>
    <name evidence="2" type="ORF">FOC81_05765</name>
</gene>
<dbReference type="Gene3D" id="3.40.50.720">
    <property type="entry name" value="NAD(P)-binding Rossmann-like Domain"/>
    <property type="match status" value="1"/>
</dbReference>
<dbReference type="PANTHER" id="PTHR42879">
    <property type="entry name" value="3-OXOACYL-(ACYL-CARRIER-PROTEIN) REDUCTASE"/>
    <property type="match status" value="1"/>
</dbReference>
<comment type="similarity">
    <text evidence="1">Belongs to the short-chain dehydrogenases/reductases (SDR) family.</text>
</comment>
<dbReference type="InterPro" id="IPR050259">
    <property type="entry name" value="SDR"/>
</dbReference>
<evidence type="ECO:0000256" key="1">
    <source>
        <dbReference type="ARBA" id="ARBA00006484"/>
    </source>
</evidence>
<organism evidence="2 3">
    <name type="scientific">Achromobacter denitrificans</name>
    <name type="common">Alcaligenes denitrificans</name>
    <dbReference type="NCBI Taxonomy" id="32002"/>
    <lineage>
        <taxon>Bacteria</taxon>
        <taxon>Pseudomonadati</taxon>
        <taxon>Pseudomonadota</taxon>
        <taxon>Betaproteobacteria</taxon>
        <taxon>Burkholderiales</taxon>
        <taxon>Alcaligenaceae</taxon>
        <taxon>Achromobacter</taxon>
    </lineage>
</organism>
<reference evidence="2 3" key="1">
    <citation type="submission" date="2020-05" db="EMBL/GenBank/DDBJ databases">
        <title>FDA dAtabase for Regulatory Grade micrObial Sequences (FDA-ARGOS): Supporting development and validation of Infectious Disease Dx tests.</title>
        <authorList>
            <person name="Sproer C."/>
            <person name="Gronow S."/>
            <person name="Severitt S."/>
            <person name="Schroder I."/>
            <person name="Tallon L."/>
            <person name="Sadzewicz L."/>
            <person name="Zhao X."/>
            <person name="Vavikolanu K."/>
            <person name="Mehta A."/>
            <person name="Aluvathingal J."/>
            <person name="Nadendla S."/>
            <person name="Myers T."/>
            <person name="Yan Y."/>
            <person name="Sichtig H."/>
        </authorList>
    </citation>
    <scope>NUCLEOTIDE SEQUENCE [LARGE SCALE GENOMIC DNA]</scope>
    <source>
        <strain evidence="2 3">FDAARGOS_787</strain>
    </source>
</reference>
<accession>A0A6N0JHB4</accession>
<dbReference type="SUPFAM" id="SSF51735">
    <property type="entry name" value="NAD(P)-binding Rossmann-fold domains"/>
    <property type="match status" value="1"/>
</dbReference>
<dbReference type="PANTHER" id="PTHR42879:SF6">
    <property type="entry name" value="NADPH-DEPENDENT REDUCTASE BACG"/>
    <property type="match status" value="1"/>
</dbReference>
<sequence>MLIDLTGKVALVTGGSQGLGKSVAQRLAQSGADVVLWARTASALQQAADELSRAAPARKIWAVACDVTDPAQLESAWQRTAGLCGGVDIVVNNAGTSQRAPIEAIALAALRSDMDLKVAAALRIVQLALPHMRERAWGRVINVVSVAGKAPSAGGAPTALARAAGLALTKIMAAELAPHGILVNALCVGLILSEQWKGFHEREQPQASFDEYLAQRGKAVPLGRIGRAEEFANVACFLASDLASYVTGTAINVDGGLCPVT</sequence>
<name>A0A6N0JHB4_ACHDE</name>
<evidence type="ECO:0000313" key="2">
    <source>
        <dbReference type="EMBL" id="QKQ46220.1"/>
    </source>
</evidence>
<dbReference type="RefSeq" id="WP_174715906.1">
    <property type="nucleotide sequence ID" value="NZ_CP054569.1"/>
</dbReference>
<dbReference type="FunFam" id="3.40.50.720:FF:000084">
    <property type="entry name" value="Short-chain dehydrogenase reductase"/>
    <property type="match status" value="1"/>
</dbReference>